<dbReference type="RefSeq" id="WP_207086818.1">
    <property type="nucleotide sequence ID" value="NZ_JAFLQW010000095.1"/>
</dbReference>
<evidence type="ECO:0000313" key="2">
    <source>
        <dbReference type="Proteomes" id="UP000664844"/>
    </source>
</evidence>
<organism evidence="1 2">
    <name type="scientific">Phormidium pseudopriestleyi FRX01</name>
    <dbReference type="NCBI Taxonomy" id="1759528"/>
    <lineage>
        <taxon>Bacteria</taxon>
        <taxon>Bacillati</taxon>
        <taxon>Cyanobacteriota</taxon>
        <taxon>Cyanophyceae</taxon>
        <taxon>Oscillatoriophycideae</taxon>
        <taxon>Oscillatoriales</taxon>
        <taxon>Oscillatoriaceae</taxon>
        <taxon>Phormidium</taxon>
    </lineage>
</organism>
<protein>
    <submittedName>
        <fullName evidence="1">Uncharacterized protein</fullName>
    </submittedName>
</protein>
<reference evidence="1 2" key="1">
    <citation type="submission" date="2021-03" db="EMBL/GenBank/DDBJ databases">
        <title>Metabolic Capacity of the Antarctic Cyanobacterium Phormidium pseudopriestleyi that Sustains Oxygenic Photosynthesis in the Presence of Hydrogen Sulfide.</title>
        <authorList>
            <person name="Lumian J.E."/>
            <person name="Jungblut A.D."/>
            <person name="Dillon M.L."/>
            <person name="Hawes I."/>
            <person name="Doran P.T."/>
            <person name="Mackey T.J."/>
            <person name="Dick G.J."/>
            <person name="Grettenberger C.L."/>
            <person name="Sumner D.Y."/>
        </authorList>
    </citation>
    <scope>NUCLEOTIDE SEQUENCE [LARGE SCALE GENOMIC DNA]</scope>
    <source>
        <strain evidence="1 2">FRX01</strain>
    </source>
</reference>
<sequence length="45" mass="4909">MGFGAVNRYDIKVISGPRPIACFVGVWTQSSRSHLESIPSLSSKE</sequence>
<evidence type="ECO:0000313" key="1">
    <source>
        <dbReference type="EMBL" id="MBO0348262.1"/>
    </source>
</evidence>
<dbReference type="EMBL" id="JAFLQW010000095">
    <property type="protein sequence ID" value="MBO0348262.1"/>
    <property type="molecule type" value="Genomic_DNA"/>
</dbReference>
<keyword evidence="2" id="KW-1185">Reference proteome</keyword>
<gene>
    <name evidence="1" type="ORF">J0895_03920</name>
</gene>
<accession>A0ABS3FMD1</accession>
<name>A0ABS3FMD1_9CYAN</name>
<comment type="caution">
    <text evidence="1">The sequence shown here is derived from an EMBL/GenBank/DDBJ whole genome shotgun (WGS) entry which is preliminary data.</text>
</comment>
<proteinExistence type="predicted"/>
<dbReference type="Proteomes" id="UP000664844">
    <property type="component" value="Unassembled WGS sequence"/>
</dbReference>